<dbReference type="InterPro" id="IPR018673">
    <property type="entry name" value="DUF2141"/>
</dbReference>
<dbReference type="AlphaFoldDB" id="A0A1I2VPI3"/>
<dbReference type="EMBL" id="FOPC01000010">
    <property type="protein sequence ID" value="SFG91225.1"/>
    <property type="molecule type" value="Genomic_DNA"/>
</dbReference>
<dbReference type="OrthoDB" id="9788332at2"/>
<sequence>MNYLLIFIFLWIQNPFMMNEKGSIHLTIDKVESDQGVIRILVFSSSDGFPENRDHAIKAISLPIENGQASTQIKNLPKGKYAISVFHDQDKNGKMKKNALGYPQEKYGFSNNPNNRFSIPKFDRCAVSLSSNQVKKVEIKLR</sequence>
<dbReference type="RefSeq" id="WP_092792693.1">
    <property type="nucleotide sequence ID" value="NZ_FOPC01000010.1"/>
</dbReference>
<dbReference type="STRING" id="435880.SAMN04487988_11077"/>
<keyword evidence="2" id="KW-1185">Reference proteome</keyword>
<name>A0A1I2VPI3_9BACT</name>
<accession>A0A1I2VPI3</accession>
<organism evidence="1 2">
    <name type="scientific">Algoriphagus hitonicola</name>
    <dbReference type="NCBI Taxonomy" id="435880"/>
    <lineage>
        <taxon>Bacteria</taxon>
        <taxon>Pseudomonadati</taxon>
        <taxon>Bacteroidota</taxon>
        <taxon>Cytophagia</taxon>
        <taxon>Cytophagales</taxon>
        <taxon>Cyclobacteriaceae</taxon>
        <taxon>Algoriphagus</taxon>
    </lineage>
</organism>
<evidence type="ECO:0000313" key="2">
    <source>
        <dbReference type="Proteomes" id="UP000199642"/>
    </source>
</evidence>
<evidence type="ECO:0000313" key="1">
    <source>
        <dbReference type="EMBL" id="SFG91225.1"/>
    </source>
</evidence>
<protein>
    <submittedName>
        <fullName evidence="1">Uncharacterized conserved protein, DUF2141 family</fullName>
    </submittedName>
</protein>
<dbReference type="Pfam" id="PF09912">
    <property type="entry name" value="DUF2141"/>
    <property type="match status" value="1"/>
</dbReference>
<dbReference type="Proteomes" id="UP000199642">
    <property type="component" value="Unassembled WGS sequence"/>
</dbReference>
<gene>
    <name evidence="1" type="ORF">SAMN04487988_11077</name>
</gene>
<reference evidence="2" key="1">
    <citation type="submission" date="2016-10" db="EMBL/GenBank/DDBJ databases">
        <authorList>
            <person name="Varghese N."/>
            <person name="Submissions S."/>
        </authorList>
    </citation>
    <scope>NUCLEOTIDE SEQUENCE [LARGE SCALE GENOMIC DNA]</scope>
    <source>
        <strain evidence="2">DSM 19315</strain>
    </source>
</reference>
<proteinExistence type="predicted"/>